<accession>A0A2U3PFP3</accession>
<dbReference type="AlphaFoldDB" id="A0A2U3PFP3"/>
<evidence type="ECO:0008006" key="3">
    <source>
        <dbReference type="Google" id="ProtNLM"/>
    </source>
</evidence>
<organism evidence="1 2">
    <name type="scientific">Mycobacterium numidiamassiliense</name>
    <dbReference type="NCBI Taxonomy" id="1841861"/>
    <lineage>
        <taxon>Bacteria</taxon>
        <taxon>Bacillati</taxon>
        <taxon>Actinomycetota</taxon>
        <taxon>Actinomycetes</taxon>
        <taxon>Mycobacteriales</taxon>
        <taxon>Mycobacteriaceae</taxon>
        <taxon>Mycobacterium</taxon>
    </lineage>
</organism>
<protein>
    <recommendedName>
        <fullName evidence="3">DUF2742 domain-containing protein</fullName>
    </recommendedName>
</protein>
<name>A0A2U3PFP3_9MYCO</name>
<dbReference type="InterPro" id="IPR024384">
    <property type="entry name" value="DUF2742"/>
</dbReference>
<reference evidence="1 2" key="1">
    <citation type="submission" date="2017-01" db="EMBL/GenBank/DDBJ databases">
        <authorList>
            <consortium name="Urmite Genomes"/>
        </authorList>
    </citation>
    <scope>NUCLEOTIDE SEQUENCE [LARGE SCALE GENOMIC DNA]</scope>
    <source>
        <strain evidence="1 2">AB215</strain>
    </source>
</reference>
<feature type="non-terminal residue" evidence="1">
    <location>
        <position position="1"/>
    </location>
</feature>
<gene>
    <name evidence="1" type="ORF">MNAB215_4791</name>
</gene>
<evidence type="ECO:0000313" key="1">
    <source>
        <dbReference type="EMBL" id="SPM42571.1"/>
    </source>
</evidence>
<dbReference type="Pfam" id="PF10888">
    <property type="entry name" value="DUF2742"/>
    <property type="match status" value="1"/>
</dbReference>
<dbReference type="EMBL" id="FUEZ01000004">
    <property type="protein sequence ID" value="SPM42571.1"/>
    <property type="molecule type" value="Genomic_DNA"/>
</dbReference>
<dbReference type="STRING" id="1841861.GCA_900157365_03111"/>
<evidence type="ECO:0000313" key="2">
    <source>
        <dbReference type="Proteomes" id="UP000240424"/>
    </source>
</evidence>
<proteinExistence type="predicted"/>
<dbReference type="Proteomes" id="UP000240424">
    <property type="component" value="Unassembled WGS sequence"/>
</dbReference>
<sequence length="98" mass="10899">VSWLSVHEFVAPVLARPGSFPMIGTPEWCALADDHPAKLAAIFDAAQHWALRVEAAQEALAEASHSISAAEDWSDIADEVRRRQQFHAENSWARRRPA</sequence>
<keyword evidence="2" id="KW-1185">Reference proteome</keyword>